<dbReference type="AlphaFoldDB" id="A0AAW2XXW8"/>
<gene>
    <name evidence="2" type="ORF">Slati_0488500</name>
</gene>
<name>A0AAW2XXW8_9LAMI</name>
<evidence type="ECO:0000256" key="1">
    <source>
        <dbReference type="SAM" id="MobiDB-lite"/>
    </source>
</evidence>
<feature type="region of interest" description="Disordered" evidence="1">
    <location>
        <begin position="87"/>
        <end position="106"/>
    </location>
</feature>
<evidence type="ECO:0000313" key="2">
    <source>
        <dbReference type="EMBL" id="KAL0458613.1"/>
    </source>
</evidence>
<organism evidence="2">
    <name type="scientific">Sesamum latifolium</name>
    <dbReference type="NCBI Taxonomy" id="2727402"/>
    <lineage>
        <taxon>Eukaryota</taxon>
        <taxon>Viridiplantae</taxon>
        <taxon>Streptophyta</taxon>
        <taxon>Embryophyta</taxon>
        <taxon>Tracheophyta</taxon>
        <taxon>Spermatophyta</taxon>
        <taxon>Magnoliopsida</taxon>
        <taxon>eudicotyledons</taxon>
        <taxon>Gunneridae</taxon>
        <taxon>Pentapetalae</taxon>
        <taxon>asterids</taxon>
        <taxon>lamiids</taxon>
        <taxon>Lamiales</taxon>
        <taxon>Pedaliaceae</taxon>
        <taxon>Sesamum</taxon>
    </lineage>
</organism>
<protein>
    <submittedName>
        <fullName evidence="2">Uncharacterized protein</fullName>
    </submittedName>
</protein>
<accession>A0AAW2XXW8</accession>
<comment type="caution">
    <text evidence="2">The sequence shown here is derived from an EMBL/GenBank/DDBJ whole genome shotgun (WGS) entry which is preliminary data.</text>
</comment>
<reference evidence="2" key="1">
    <citation type="submission" date="2020-06" db="EMBL/GenBank/DDBJ databases">
        <authorList>
            <person name="Li T."/>
            <person name="Hu X."/>
            <person name="Zhang T."/>
            <person name="Song X."/>
            <person name="Zhang H."/>
            <person name="Dai N."/>
            <person name="Sheng W."/>
            <person name="Hou X."/>
            <person name="Wei L."/>
        </authorList>
    </citation>
    <scope>NUCLEOTIDE SEQUENCE</scope>
    <source>
        <strain evidence="2">KEN1</strain>
        <tissue evidence="2">Leaf</tissue>
    </source>
</reference>
<sequence>MLSQEKEGPSSRAIDILKGTVPPADKRLMSSLSWEDLDRMLSLVLVKAAALKGELLSRPLGEPAHVHGDAHRKKLEDQVERLLGEVTKRRDAKKEAVGRYQQAERG</sequence>
<reference evidence="2" key="2">
    <citation type="journal article" date="2024" name="Plant">
        <title>Genomic evolution and insights into agronomic trait innovations of Sesamum species.</title>
        <authorList>
            <person name="Miao H."/>
            <person name="Wang L."/>
            <person name="Qu L."/>
            <person name="Liu H."/>
            <person name="Sun Y."/>
            <person name="Le M."/>
            <person name="Wang Q."/>
            <person name="Wei S."/>
            <person name="Zheng Y."/>
            <person name="Lin W."/>
            <person name="Duan Y."/>
            <person name="Cao H."/>
            <person name="Xiong S."/>
            <person name="Wang X."/>
            <person name="Wei L."/>
            <person name="Li C."/>
            <person name="Ma Q."/>
            <person name="Ju M."/>
            <person name="Zhao R."/>
            <person name="Li G."/>
            <person name="Mu C."/>
            <person name="Tian Q."/>
            <person name="Mei H."/>
            <person name="Zhang T."/>
            <person name="Gao T."/>
            <person name="Zhang H."/>
        </authorList>
    </citation>
    <scope>NUCLEOTIDE SEQUENCE</scope>
    <source>
        <strain evidence="2">KEN1</strain>
    </source>
</reference>
<proteinExistence type="predicted"/>
<dbReference type="EMBL" id="JACGWN010000002">
    <property type="protein sequence ID" value="KAL0458613.1"/>
    <property type="molecule type" value="Genomic_DNA"/>
</dbReference>